<protein>
    <recommendedName>
        <fullName evidence="8 9">Ribosomal RNA-processing protein 8</fullName>
        <ecNumber evidence="9">2.1.1.-</ecNumber>
    </recommendedName>
</protein>
<dbReference type="PANTHER" id="PTHR12787">
    <property type="entry name" value="RIBOSOMAL RNA-PROCESSING PROTEIN 8"/>
    <property type="match status" value="1"/>
</dbReference>
<evidence type="ECO:0000256" key="1">
    <source>
        <dbReference type="ARBA" id="ARBA00004604"/>
    </source>
</evidence>
<dbReference type="EMBL" id="CAVNYO010000405">
    <property type="protein sequence ID" value="CAK5275733.1"/>
    <property type="molecule type" value="Genomic_DNA"/>
</dbReference>
<organism evidence="11 12">
    <name type="scientific">Mycena citricolor</name>
    <dbReference type="NCBI Taxonomy" id="2018698"/>
    <lineage>
        <taxon>Eukaryota</taxon>
        <taxon>Fungi</taxon>
        <taxon>Dikarya</taxon>
        <taxon>Basidiomycota</taxon>
        <taxon>Agaricomycotina</taxon>
        <taxon>Agaricomycetes</taxon>
        <taxon>Agaricomycetidae</taxon>
        <taxon>Agaricales</taxon>
        <taxon>Marasmiineae</taxon>
        <taxon>Mycenaceae</taxon>
        <taxon>Mycena</taxon>
    </lineage>
</organism>
<evidence type="ECO:0000313" key="11">
    <source>
        <dbReference type="EMBL" id="CAK5275733.1"/>
    </source>
</evidence>
<evidence type="ECO:0000256" key="10">
    <source>
        <dbReference type="SAM" id="MobiDB-lite"/>
    </source>
</evidence>
<dbReference type="GO" id="GO:0042273">
    <property type="term" value="P:ribosomal large subunit biogenesis"/>
    <property type="evidence" value="ECO:0007669"/>
    <property type="project" value="TreeGrafter"/>
</dbReference>
<gene>
    <name evidence="11" type="ORF">MYCIT1_LOCUS23683</name>
</gene>
<keyword evidence="3 9" id="KW-0698">rRNA processing</keyword>
<evidence type="ECO:0000256" key="8">
    <source>
        <dbReference type="ARBA" id="ARBA00076672"/>
    </source>
</evidence>
<comment type="subcellular location">
    <subcellularLocation>
        <location evidence="1 9">Nucleus</location>
        <location evidence="1 9">Nucleolus</location>
    </subcellularLocation>
</comment>
<sequence>MKVAMYRAQKSMRGNRWIGVMIGRKQVANVDITNQYVPCSFRTSAMPLFEVPGWTVTSAPLSTPTTPGGSRKRKRPSDERNSLDLDLQSLVKKHRRVDGDADASSTLSRGASRVKSLVKGSVDRKRRKKAEALEAKKKTISLPKALQPSGARKRQPAPPSPSSSVSSAPEFVHPSESEAMQLSVIEEDSVAEIEMEDEKPPAPPTKSESRLTAMQATMKKSLEGARFRMINETLYKTDSKRAHDMMRQEPSMFEDYHSGFRHQVQSWPTNPVQHYISLLSRYPSRTVIADLGCGDAAMAQELGPKGLNVLSFDLVSDGTYVVEADICERIPMPGSEPTEGGKSEGKGQVVDVAICALSLMGTNWPNCIREAWRILKPGGELKIAEVASRFTDVDEFINVVTFVGFKLKSKNDSNSHFTLFEFVKVSRTVKKDKEWTSLMARGNALKPCEYKRR</sequence>
<dbReference type="Proteomes" id="UP001295794">
    <property type="component" value="Unassembled WGS sequence"/>
</dbReference>
<dbReference type="AlphaFoldDB" id="A0AAD2HIW7"/>
<keyword evidence="4 9" id="KW-0489">Methyltransferase</keyword>
<dbReference type="SUPFAM" id="SSF53335">
    <property type="entry name" value="S-adenosyl-L-methionine-dependent methyltransferases"/>
    <property type="match status" value="1"/>
</dbReference>
<evidence type="ECO:0000256" key="5">
    <source>
        <dbReference type="ARBA" id="ARBA00022679"/>
    </source>
</evidence>
<dbReference type="GO" id="GO:0005730">
    <property type="term" value="C:nucleolus"/>
    <property type="evidence" value="ECO:0007669"/>
    <property type="project" value="UniProtKB-SubCell"/>
</dbReference>
<dbReference type="Gene3D" id="1.10.10.2150">
    <property type="entry name" value="Ribosomal RNA-processing protein 8, N-terminal domain"/>
    <property type="match status" value="1"/>
</dbReference>
<proteinExistence type="inferred from homology"/>
<accession>A0AAD2HIW7</accession>
<evidence type="ECO:0000256" key="7">
    <source>
        <dbReference type="ARBA" id="ARBA00023242"/>
    </source>
</evidence>
<evidence type="ECO:0000256" key="2">
    <source>
        <dbReference type="ARBA" id="ARBA00006301"/>
    </source>
</evidence>
<comment type="similarity">
    <text evidence="2 9">Belongs to the methyltransferase superfamily. RRP8 family.</text>
</comment>
<keyword evidence="12" id="KW-1185">Reference proteome</keyword>
<comment type="function">
    <text evidence="9">S-adenosyl-L-methionine-dependent methyltransferase that specifically methylates the N(1) position of adenine in helix 25.1 in 25S rRNA. Required both for ribosomal 40S and 60S subunits biogenesis. Required for efficient pre-rRNA cleavage at site A2.</text>
</comment>
<dbReference type="CDD" id="cd02440">
    <property type="entry name" value="AdoMet_MTases"/>
    <property type="match status" value="1"/>
</dbReference>
<dbReference type="EC" id="2.1.1.-" evidence="9"/>
<dbReference type="Pfam" id="PF05148">
    <property type="entry name" value="Methyltransf_8"/>
    <property type="match status" value="1"/>
</dbReference>
<evidence type="ECO:0000256" key="6">
    <source>
        <dbReference type="ARBA" id="ARBA00022691"/>
    </source>
</evidence>
<feature type="region of interest" description="Disordered" evidence="10">
    <location>
        <begin position="56"/>
        <end position="182"/>
    </location>
</feature>
<evidence type="ECO:0000313" key="12">
    <source>
        <dbReference type="Proteomes" id="UP001295794"/>
    </source>
</evidence>
<evidence type="ECO:0000256" key="4">
    <source>
        <dbReference type="ARBA" id="ARBA00022603"/>
    </source>
</evidence>
<dbReference type="InterPro" id="IPR007823">
    <property type="entry name" value="RRP8"/>
</dbReference>
<reference evidence="11" key="1">
    <citation type="submission" date="2023-11" db="EMBL/GenBank/DDBJ databases">
        <authorList>
            <person name="De Vega J J."/>
            <person name="De Vega J J."/>
        </authorList>
    </citation>
    <scope>NUCLEOTIDE SEQUENCE</scope>
</reference>
<dbReference type="FunFam" id="1.10.10.2150:FF:000001">
    <property type="entry name" value="Ribosomal RNA-processing protein 8"/>
    <property type="match status" value="1"/>
</dbReference>
<dbReference type="InterPro" id="IPR042036">
    <property type="entry name" value="RRP8_N"/>
</dbReference>
<comment type="caution">
    <text evidence="11">The sequence shown here is derived from an EMBL/GenBank/DDBJ whole genome shotgun (WGS) entry which is preliminary data.</text>
</comment>
<evidence type="ECO:0000256" key="3">
    <source>
        <dbReference type="ARBA" id="ARBA00022552"/>
    </source>
</evidence>
<dbReference type="GO" id="GO:0016433">
    <property type="term" value="F:rRNA (adenine) methyltransferase activity"/>
    <property type="evidence" value="ECO:0007669"/>
    <property type="project" value="TreeGrafter"/>
</dbReference>
<dbReference type="Gene3D" id="3.40.50.150">
    <property type="entry name" value="Vaccinia Virus protein VP39"/>
    <property type="match status" value="1"/>
</dbReference>
<name>A0AAD2HIW7_9AGAR</name>
<keyword evidence="7 9" id="KW-0539">Nucleus</keyword>
<keyword evidence="6 9" id="KW-0949">S-adenosyl-L-methionine</keyword>
<dbReference type="PANTHER" id="PTHR12787:SF0">
    <property type="entry name" value="RIBOSOMAL RNA-PROCESSING PROTEIN 8"/>
    <property type="match status" value="1"/>
</dbReference>
<feature type="compositionally biased region" description="Polar residues" evidence="10">
    <location>
        <begin position="56"/>
        <end position="68"/>
    </location>
</feature>
<evidence type="ECO:0000256" key="9">
    <source>
        <dbReference type="RuleBase" id="RU365074"/>
    </source>
</evidence>
<keyword evidence="5 9" id="KW-0808">Transferase</keyword>
<dbReference type="InterPro" id="IPR029063">
    <property type="entry name" value="SAM-dependent_MTases_sf"/>
</dbReference>